<dbReference type="AlphaFoldDB" id="A0A165P4L2"/>
<keyword evidence="2" id="KW-1185">Reference proteome</keyword>
<gene>
    <name evidence="1" type="ORF">NEOLEDRAFT_842007</name>
</gene>
<dbReference type="Proteomes" id="UP000076761">
    <property type="component" value="Unassembled WGS sequence"/>
</dbReference>
<dbReference type="OrthoDB" id="3066495at2759"/>
<sequence length="343" mass="38584">MRPRSTDTLYDIDGDVLDILRDNDVDFEIASASTVSNLPGPGRTLGKILGSSGRAVELVCNKIAGRVGRSPHAEMARLVRALLPARIGPCKERGHGFMCCSCAYRRVLDRVQSGQPDMIVVLDAIILLTMFDGDGATPQSTRALDKRCRKLLKHLRRDDLPSRNTAVYYVIALTTLLPRLARVFQKNGVQQLLTGIVNELSNREPLLYDESLLLARSRKALVSTLQSDALTVVKEYDQFEQIVEWKESLILERDPNHPERARLMNYMSVLVEKSLLADVEVSYVASLPVIRTFTTMNLWLSDLVQRDIVYLTDVFDGPRITQWLKVVASTRRSISCEWPSLDI</sequence>
<dbReference type="EMBL" id="KV425619">
    <property type="protein sequence ID" value="KZT20513.1"/>
    <property type="molecule type" value="Genomic_DNA"/>
</dbReference>
<evidence type="ECO:0000313" key="2">
    <source>
        <dbReference type="Proteomes" id="UP000076761"/>
    </source>
</evidence>
<protein>
    <submittedName>
        <fullName evidence="1">Uncharacterized protein</fullName>
    </submittedName>
</protein>
<dbReference type="InParanoid" id="A0A165P4L2"/>
<evidence type="ECO:0000313" key="1">
    <source>
        <dbReference type="EMBL" id="KZT20513.1"/>
    </source>
</evidence>
<name>A0A165P4L2_9AGAM</name>
<proteinExistence type="predicted"/>
<reference evidence="1 2" key="1">
    <citation type="journal article" date="2016" name="Mol. Biol. Evol.">
        <title>Comparative Genomics of Early-Diverging Mushroom-Forming Fungi Provides Insights into the Origins of Lignocellulose Decay Capabilities.</title>
        <authorList>
            <person name="Nagy L.G."/>
            <person name="Riley R."/>
            <person name="Tritt A."/>
            <person name="Adam C."/>
            <person name="Daum C."/>
            <person name="Floudas D."/>
            <person name="Sun H."/>
            <person name="Yadav J.S."/>
            <person name="Pangilinan J."/>
            <person name="Larsson K.H."/>
            <person name="Matsuura K."/>
            <person name="Barry K."/>
            <person name="Labutti K."/>
            <person name="Kuo R."/>
            <person name="Ohm R.A."/>
            <person name="Bhattacharya S.S."/>
            <person name="Shirouzu T."/>
            <person name="Yoshinaga Y."/>
            <person name="Martin F.M."/>
            <person name="Grigoriev I.V."/>
            <person name="Hibbett D.S."/>
        </authorList>
    </citation>
    <scope>NUCLEOTIDE SEQUENCE [LARGE SCALE GENOMIC DNA]</scope>
    <source>
        <strain evidence="1 2">HHB14362 ss-1</strain>
    </source>
</reference>
<organism evidence="1 2">
    <name type="scientific">Neolentinus lepideus HHB14362 ss-1</name>
    <dbReference type="NCBI Taxonomy" id="1314782"/>
    <lineage>
        <taxon>Eukaryota</taxon>
        <taxon>Fungi</taxon>
        <taxon>Dikarya</taxon>
        <taxon>Basidiomycota</taxon>
        <taxon>Agaricomycotina</taxon>
        <taxon>Agaricomycetes</taxon>
        <taxon>Gloeophyllales</taxon>
        <taxon>Gloeophyllaceae</taxon>
        <taxon>Neolentinus</taxon>
    </lineage>
</organism>
<accession>A0A165P4L2</accession>